<feature type="region of interest" description="Disordered" evidence="1">
    <location>
        <begin position="212"/>
        <end position="254"/>
    </location>
</feature>
<protein>
    <submittedName>
        <fullName evidence="2">SFRICE_019908</fullName>
    </submittedName>
</protein>
<sequence>MKTALSHKTDLDNLEYKLVYSLTDPCNGHCHLGLIARTWLGDQRKSSHFYLRCNLKSLTSSLLNTCTKSRFNVATNSPKQATITKPVQPRPVGLAVIAAVSSLFEEWLERRHGVLTYRLTQVLTGHESFGRFLFLIWREETPGCHHCEDRPEDTVEHTVAVCPAWAEHGVVASAKATSRARHWFKPWCGARGGGAREGTNLLTPQPSRETLRASGIAGRSPATVSAGLRTASKGSSPPEQNQTRLKEPSDHHRWGPVWESHASALLGRLDRSDTTASQKTDLKQRLRCVSLFRNPDFPTILNIP</sequence>
<dbReference type="AlphaFoldDB" id="A0A2H1VTZ2"/>
<accession>A0A2H1VTZ2</accession>
<reference evidence="2" key="1">
    <citation type="submission" date="2016-07" db="EMBL/GenBank/DDBJ databases">
        <authorList>
            <person name="Bretaudeau A."/>
        </authorList>
    </citation>
    <scope>NUCLEOTIDE SEQUENCE</scope>
    <source>
        <strain evidence="2">Rice</strain>
        <tissue evidence="2">Whole body</tissue>
    </source>
</reference>
<evidence type="ECO:0000256" key="1">
    <source>
        <dbReference type="SAM" id="MobiDB-lite"/>
    </source>
</evidence>
<organism evidence="2">
    <name type="scientific">Spodoptera frugiperda</name>
    <name type="common">Fall armyworm</name>
    <dbReference type="NCBI Taxonomy" id="7108"/>
    <lineage>
        <taxon>Eukaryota</taxon>
        <taxon>Metazoa</taxon>
        <taxon>Ecdysozoa</taxon>
        <taxon>Arthropoda</taxon>
        <taxon>Hexapoda</taxon>
        <taxon>Insecta</taxon>
        <taxon>Pterygota</taxon>
        <taxon>Neoptera</taxon>
        <taxon>Endopterygota</taxon>
        <taxon>Lepidoptera</taxon>
        <taxon>Glossata</taxon>
        <taxon>Ditrysia</taxon>
        <taxon>Noctuoidea</taxon>
        <taxon>Noctuidae</taxon>
        <taxon>Amphipyrinae</taxon>
        <taxon>Spodoptera</taxon>
    </lineage>
</organism>
<proteinExistence type="predicted"/>
<feature type="compositionally biased region" description="Basic and acidic residues" evidence="1">
    <location>
        <begin position="244"/>
        <end position="253"/>
    </location>
</feature>
<name>A0A2H1VTZ2_SPOFR</name>
<evidence type="ECO:0000313" key="2">
    <source>
        <dbReference type="EMBL" id="SOQ43724.1"/>
    </source>
</evidence>
<dbReference type="EMBL" id="ODYU01004157">
    <property type="protein sequence ID" value="SOQ43724.1"/>
    <property type="molecule type" value="Genomic_DNA"/>
</dbReference>
<gene>
    <name evidence="2" type="ORF">SFRICE_019908</name>
</gene>
<feature type="compositionally biased region" description="Polar residues" evidence="1">
    <location>
        <begin position="232"/>
        <end position="243"/>
    </location>
</feature>